<feature type="compositionally biased region" description="Acidic residues" evidence="1">
    <location>
        <begin position="36"/>
        <end position="45"/>
    </location>
</feature>
<feature type="compositionally biased region" description="Basic and acidic residues" evidence="1">
    <location>
        <begin position="90"/>
        <end position="104"/>
    </location>
</feature>
<dbReference type="EMBL" id="JAPDMZ010000220">
    <property type="protein sequence ID" value="KAK0545709.1"/>
    <property type="molecule type" value="Genomic_DNA"/>
</dbReference>
<protein>
    <submittedName>
        <fullName evidence="2">Uncharacterized protein</fullName>
    </submittedName>
</protein>
<evidence type="ECO:0000313" key="2">
    <source>
        <dbReference type="EMBL" id="KAK0545709.1"/>
    </source>
</evidence>
<feature type="compositionally biased region" description="Basic and acidic residues" evidence="1">
    <location>
        <begin position="46"/>
        <end position="56"/>
    </location>
</feature>
<evidence type="ECO:0000313" key="3">
    <source>
        <dbReference type="Proteomes" id="UP001176517"/>
    </source>
</evidence>
<comment type="caution">
    <text evidence="2">The sequence shown here is derived from an EMBL/GenBank/DDBJ whole genome shotgun (WGS) entry which is preliminary data.</text>
</comment>
<keyword evidence="3" id="KW-1185">Reference proteome</keyword>
<accession>A0AAN6GLJ7</accession>
<gene>
    <name evidence="2" type="ORF">OC846_005554</name>
</gene>
<dbReference type="AlphaFoldDB" id="A0AAN6GLJ7"/>
<feature type="compositionally biased region" description="Low complexity" evidence="1">
    <location>
        <begin position="57"/>
        <end position="67"/>
    </location>
</feature>
<organism evidence="2 3">
    <name type="scientific">Tilletia horrida</name>
    <dbReference type="NCBI Taxonomy" id="155126"/>
    <lineage>
        <taxon>Eukaryota</taxon>
        <taxon>Fungi</taxon>
        <taxon>Dikarya</taxon>
        <taxon>Basidiomycota</taxon>
        <taxon>Ustilaginomycotina</taxon>
        <taxon>Exobasidiomycetes</taxon>
        <taxon>Tilletiales</taxon>
        <taxon>Tilletiaceae</taxon>
        <taxon>Tilletia</taxon>
    </lineage>
</organism>
<reference evidence="2" key="1">
    <citation type="journal article" date="2023" name="PhytoFront">
        <title>Draft Genome Resources of Seven Strains of Tilletia horrida, Causal Agent of Kernel Smut of Rice.</title>
        <authorList>
            <person name="Khanal S."/>
            <person name="Antony Babu S."/>
            <person name="Zhou X.G."/>
        </authorList>
    </citation>
    <scope>NUCLEOTIDE SEQUENCE</scope>
    <source>
        <strain evidence="2">TX6</strain>
    </source>
</reference>
<sequence length="116" mass="12272">MSENQNPGNLANRDKGDRIYTARQGGLGISPKIVPDDDNAGDEEDKAFKPMTEDVSKGSGKQGASGAEEVPEVTNAATATGETVTDPDEKEVISQGKEELKEHPQSTLRSGKAITM</sequence>
<evidence type="ECO:0000256" key="1">
    <source>
        <dbReference type="SAM" id="MobiDB-lite"/>
    </source>
</evidence>
<dbReference type="Proteomes" id="UP001176517">
    <property type="component" value="Unassembled WGS sequence"/>
</dbReference>
<proteinExistence type="predicted"/>
<name>A0AAN6GLJ7_9BASI</name>
<feature type="region of interest" description="Disordered" evidence="1">
    <location>
        <begin position="1"/>
        <end position="116"/>
    </location>
</feature>